<dbReference type="EMBL" id="BSXN01001247">
    <property type="protein sequence ID" value="GME72297.1"/>
    <property type="molecule type" value="Genomic_DNA"/>
</dbReference>
<dbReference type="SUPFAM" id="SSF46785">
    <property type="entry name" value="Winged helix' DNA-binding domain"/>
    <property type="match status" value="1"/>
</dbReference>
<evidence type="ECO:0000256" key="2">
    <source>
        <dbReference type="SAM" id="MobiDB-lite"/>
    </source>
</evidence>
<keyword evidence="6" id="KW-1185">Reference proteome</keyword>
<evidence type="ECO:0000259" key="4">
    <source>
        <dbReference type="PROSITE" id="PS50186"/>
    </source>
</evidence>
<feature type="compositionally biased region" description="Low complexity" evidence="2">
    <location>
        <begin position="48"/>
        <end position="69"/>
    </location>
</feature>
<dbReference type="Pfam" id="PF25889">
    <property type="entry name" value="WHD_Fungal_DR"/>
    <property type="match status" value="1"/>
</dbReference>
<feature type="compositionally biased region" description="Polar residues" evidence="2">
    <location>
        <begin position="557"/>
        <end position="573"/>
    </location>
</feature>
<feature type="region of interest" description="Disordered" evidence="2">
    <location>
        <begin position="46"/>
        <end position="75"/>
    </location>
</feature>
<dbReference type="InterPro" id="IPR000591">
    <property type="entry name" value="DEP_dom"/>
</dbReference>
<gene>
    <name evidence="5" type="ORF">Cboi02_000355000</name>
</gene>
<keyword evidence="1" id="KW-0734">Signal transduction inhibitor</keyword>
<reference evidence="5" key="1">
    <citation type="submission" date="2023-04" db="EMBL/GenBank/DDBJ databases">
        <title>Candida boidinii NBRC 10035.</title>
        <authorList>
            <person name="Ichikawa N."/>
            <person name="Sato H."/>
            <person name="Tonouchi N."/>
        </authorList>
    </citation>
    <scope>NUCLEOTIDE SEQUENCE</scope>
    <source>
        <strain evidence="5">NBRC 10035</strain>
    </source>
</reference>
<feature type="compositionally biased region" description="Polar residues" evidence="2">
    <location>
        <begin position="533"/>
        <end position="542"/>
    </location>
</feature>
<dbReference type="GO" id="GO:0009968">
    <property type="term" value="P:negative regulation of signal transduction"/>
    <property type="evidence" value="ECO:0007669"/>
    <property type="project" value="UniProtKB-KW"/>
</dbReference>
<evidence type="ECO:0000313" key="6">
    <source>
        <dbReference type="Proteomes" id="UP001165120"/>
    </source>
</evidence>
<dbReference type="SMART" id="SM00049">
    <property type="entry name" value="DEP"/>
    <property type="match status" value="1"/>
</dbReference>
<dbReference type="Gene3D" id="1.10.10.10">
    <property type="entry name" value="Winged helix-like DNA-binding domain superfamily/Winged helix DNA-binding domain"/>
    <property type="match status" value="1"/>
</dbReference>
<dbReference type="PROSITE" id="PS50132">
    <property type="entry name" value="RGS"/>
    <property type="match status" value="1"/>
</dbReference>
<protein>
    <submittedName>
        <fullName evidence="5">Unnamed protein product</fullName>
    </submittedName>
</protein>
<dbReference type="PANTHER" id="PTHR10845">
    <property type="entry name" value="REGULATOR OF G PROTEIN SIGNALING"/>
    <property type="match status" value="1"/>
</dbReference>
<feature type="region of interest" description="Disordered" evidence="2">
    <location>
        <begin position="355"/>
        <end position="380"/>
    </location>
</feature>
<dbReference type="InterPro" id="IPR036305">
    <property type="entry name" value="RGS_sf"/>
</dbReference>
<comment type="caution">
    <text evidence="5">The sequence shown here is derived from an EMBL/GenBank/DDBJ whole genome shotgun (WGS) entry which is preliminary data.</text>
</comment>
<dbReference type="InterPro" id="IPR036390">
    <property type="entry name" value="WH_DNA-bd_sf"/>
</dbReference>
<feature type="domain" description="DEP" evidence="4">
    <location>
        <begin position="429"/>
        <end position="505"/>
    </location>
</feature>
<name>A0A9W6T2E9_CANBO</name>
<feature type="domain" description="RGS" evidence="3">
    <location>
        <begin position="612"/>
        <end position="650"/>
    </location>
</feature>
<dbReference type="SMART" id="SM00315">
    <property type="entry name" value="RGS"/>
    <property type="match status" value="1"/>
</dbReference>
<dbReference type="GO" id="GO:0035556">
    <property type="term" value="P:intracellular signal transduction"/>
    <property type="evidence" value="ECO:0007669"/>
    <property type="project" value="InterPro"/>
</dbReference>
<dbReference type="Gene3D" id="1.10.167.10">
    <property type="entry name" value="Regulator of G-protein Signalling 4, domain 2"/>
    <property type="match status" value="1"/>
</dbReference>
<dbReference type="CDD" id="cd04450">
    <property type="entry name" value="DEP_RGS7-like"/>
    <property type="match status" value="1"/>
</dbReference>
<proteinExistence type="predicted"/>
<dbReference type="Pfam" id="PF00610">
    <property type="entry name" value="DEP"/>
    <property type="match status" value="1"/>
</dbReference>
<dbReference type="InterPro" id="IPR058855">
    <property type="entry name" value="RGS1/SST2-like_Fungal-DR"/>
</dbReference>
<dbReference type="InterPro" id="IPR016137">
    <property type="entry name" value="RGS"/>
</dbReference>
<organism evidence="5 6">
    <name type="scientific">Candida boidinii</name>
    <name type="common">Yeast</name>
    <dbReference type="NCBI Taxonomy" id="5477"/>
    <lineage>
        <taxon>Eukaryota</taxon>
        <taxon>Fungi</taxon>
        <taxon>Dikarya</taxon>
        <taxon>Ascomycota</taxon>
        <taxon>Saccharomycotina</taxon>
        <taxon>Pichiomycetes</taxon>
        <taxon>Pichiales</taxon>
        <taxon>Pichiaceae</taxon>
        <taxon>Ogataea</taxon>
        <taxon>Ogataea/Candida clade</taxon>
    </lineage>
</organism>
<evidence type="ECO:0000259" key="3">
    <source>
        <dbReference type="PROSITE" id="PS50132"/>
    </source>
</evidence>
<dbReference type="SUPFAM" id="SSF48097">
    <property type="entry name" value="Regulator of G-protein signaling, RGS"/>
    <property type="match status" value="1"/>
</dbReference>
<dbReference type="AlphaFoldDB" id="A0A9W6T2E9"/>
<dbReference type="PANTHER" id="PTHR10845:SF192">
    <property type="entry name" value="DOUBLE HIT, ISOFORM B"/>
    <property type="match status" value="1"/>
</dbReference>
<dbReference type="PROSITE" id="PS50186">
    <property type="entry name" value="DEP"/>
    <property type="match status" value="1"/>
</dbReference>
<dbReference type="Pfam" id="PF00615">
    <property type="entry name" value="RGS"/>
    <property type="match status" value="1"/>
</dbReference>
<evidence type="ECO:0000313" key="5">
    <source>
        <dbReference type="EMBL" id="GME72297.1"/>
    </source>
</evidence>
<dbReference type="InterPro" id="IPR044926">
    <property type="entry name" value="RGS_subdomain_2"/>
</dbReference>
<dbReference type="InterPro" id="IPR036388">
    <property type="entry name" value="WH-like_DNA-bd_sf"/>
</dbReference>
<sequence length="943" mass="105681">MSELNEFKYYNIPGSTKTPATTVKEIYSCLIYYLCIHNEELNFHDNNENNSETTTNNNDSNSSSSSSSSFSLFSKKGKKRQKSKYPFSFTIETAINILKDLNIQLKQLKSTIKISYNITNTNLSKKLIQIFLNSRLLHVPNDKTRIQIKKEILLQPSPKGLAIFTEFCEKYSLISNITTPPATDKPGSTTTVDPSIENLKINNILSSNFNSMKLLIFERNLNNNSIVLSNYLKILLFLHFIGVPKQNIQNVKNDKIDESNLSFNFWSPNNKPDKLYLLSNSKSVTTQLNTNIQLTPIKLTFNFNSEIPTGVSTDGQDAFLNYLNSRKPRSNSYLNSVSIERDSYLVSLPSTAPSSASATSSASSHSSKSTSSSSSSSSSSLSSAEISPFFHIYFNNPDSDSAVQYYVSYKGVRMFKDKKIFLKSENESVTLPHCFTGKAAVQWLMDCTDILYINEAIRILQTFIESNYIKCINEADIKLILSKNRDEKFGNGNINMGIKFYPFREAIYVLTSKGMELVSSSNLSPLTPKKDNNMTTPTTITDHQQKKTQKILKNPFSDPQSPETVKSNSSVNTESKEMEINQQDNEINPEYDKIDNSNVNNNEIKKSDFKLTLKDILNEPGMKYLFKSYLSHNLSLENLELYDEIENFNKKMIILTKLLHLKEKNKSISSILTLLDINNNNSSEILIGSSKDLIRESLQNYEDFEVPPDKLNSNIIKLIDDCIWSVFNIYRLYLTNGVPLEVNIDQNLRDQLKKCIIKSKKQDFLKNLNSKKMGGSNNNSTDDITKHKISALKSTIKPLEDDTATSIISSSSNFSTSATATLTGVTGSGIGSQSSIPSVVPTTATDTKSLNLSSTISPSSNSGASKMTAPAPIDLQLCESYNNNSNTVLTPTETIIGPNLKILFEALEILKKISSNLYFLMENDSLPNFLKISSKKLQKLSNF</sequence>
<accession>A0A9W6T2E9</accession>
<feature type="region of interest" description="Disordered" evidence="2">
    <location>
        <begin position="521"/>
        <end position="583"/>
    </location>
</feature>
<evidence type="ECO:0000256" key="1">
    <source>
        <dbReference type="ARBA" id="ARBA00022700"/>
    </source>
</evidence>
<dbReference type="Proteomes" id="UP001165120">
    <property type="component" value="Unassembled WGS sequence"/>
</dbReference>